<comment type="caution">
    <text evidence="1">The sequence shown here is derived from an EMBL/GenBank/DDBJ whole genome shotgun (WGS) entry which is preliminary data.</text>
</comment>
<protein>
    <submittedName>
        <fullName evidence="1">Uncharacterized protein</fullName>
    </submittedName>
</protein>
<evidence type="ECO:0000313" key="1">
    <source>
        <dbReference type="EMBL" id="GAA0451811.1"/>
    </source>
</evidence>
<organism evidence="1 2">
    <name type="scientific">Streptomyces olivaceiscleroticus</name>
    <dbReference type="NCBI Taxonomy" id="68245"/>
    <lineage>
        <taxon>Bacteria</taxon>
        <taxon>Bacillati</taxon>
        <taxon>Actinomycetota</taxon>
        <taxon>Actinomycetes</taxon>
        <taxon>Kitasatosporales</taxon>
        <taxon>Streptomycetaceae</taxon>
        <taxon>Streptomyces</taxon>
    </lineage>
</organism>
<accession>A0ABN0ZLC4</accession>
<gene>
    <name evidence="1" type="ORF">GCM10010361_14860</name>
</gene>
<proteinExistence type="predicted"/>
<keyword evidence="2" id="KW-1185">Reference proteome</keyword>
<dbReference type="Proteomes" id="UP001500909">
    <property type="component" value="Unassembled WGS sequence"/>
</dbReference>
<name>A0ABN0ZLC4_9ACTN</name>
<reference evidence="1 2" key="1">
    <citation type="journal article" date="2019" name="Int. J. Syst. Evol. Microbiol.">
        <title>The Global Catalogue of Microorganisms (GCM) 10K type strain sequencing project: providing services to taxonomists for standard genome sequencing and annotation.</title>
        <authorList>
            <consortium name="The Broad Institute Genomics Platform"/>
            <consortium name="The Broad Institute Genome Sequencing Center for Infectious Disease"/>
            <person name="Wu L."/>
            <person name="Ma J."/>
        </authorList>
    </citation>
    <scope>NUCLEOTIDE SEQUENCE [LARGE SCALE GENOMIC DNA]</scope>
    <source>
        <strain evidence="1 2">JCM 4805</strain>
    </source>
</reference>
<evidence type="ECO:0000313" key="2">
    <source>
        <dbReference type="Proteomes" id="UP001500909"/>
    </source>
</evidence>
<dbReference type="EMBL" id="BAAABY010000009">
    <property type="protein sequence ID" value="GAA0451811.1"/>
    <property type="molecule type" value="Genomic_DNA"/>
</dbReference>
<sequence>MDAPSADARSTYLADWVATKLRWELTADRTEQDTLRQYARGCGHTTVEYTTA</sequence>